<dbReference type="Proteomes" id="UP000564378">
    <property type="component" value="Unassembled WGS sequence"/>
</dbReference>
<dbReference type="GO" id="GO:0071949">
    <property type="term" value="F:FAD binding"/>
    <property type="evidence" value="ECO:0007669"/>
    <property type="project" value="InterPro"/>
</dbReference>
<accession>A0A842HYF0</accession>
<dbReference type="PRINTS" id="PR00420">
    <property type="entry name" value="RNGMNOXGNASE"/>
</dbReference>
<reference evidence="7 8" key="1">
    <citation type="submission" date="2020-08" db="EMBL/GenBank/DDBJ databases">
        <title>Draft genome sequence of Parasphingopyxis sp. GrpM-11.</title>
        <authorList>
            <person name="Oh J."/>
            <person name="Roh D.-H."/>
        </authorList>
    </citation>
    <scope>NUCLEOTIDE SEQUENCE [LARGE SCALE GENOMIC DNA]</scope>
    <source>
        <strain evidence="7 8">GrpM-11</strain>
    </source>
</reference>
<dbReference type="Pfam" id="PF01494">
    <property type="entry name" value="FAD_binding_3"/>
    <property type="match status" value="1"/>
</dbReference>
<dbReference type="InterPro" id="IPR002938">
    <property type="entry name" value="FAD-bd"/>
</dbReference>
<proteinExistence type="predicted"/>
<evidence type="ECO:0000256" key="1">
    <source>
        <dbReference type="ARBA" id="ARBA00001974"/>
    </source>
</evidence>
<dbReference type="InterPro" id="IPR050493">
    <property type="entry name" value="FAD-dep_Monooxygenase_BioMet"/>
</dbReference>
<evidence type="ECO:0000256" key="4">
    <source>
        <dbReference type="ARBA" id="ARBA00023002"/>
    </source>
</evidence>
<keyword evidence="2" id="KW-0285">Flavoprotein</keyword>
<evidence type="ECO:0000313" key="8">
    <source>
        <dbReference type="Proteomes" id="UP000564378"/>
    </source>
</evidence>
<name>A0A842HYF0_9SPHN</name>
<evidence type="ECO:0000256" key="3">
    <source>
        <dbReference type="ARBA" id="ARBA00022827"/>
    </source>
</evidence>
<dbReference type="PANTHER" id="PTHR13789:SF318">
    <property type="entry name" value="GERANYLGERANYL DIPHOSPHATE REDUCTASE"/>
    <property type="match status" value="1"/>
</dbReference>
<gene>
    <name evidence="7" type="ORF">H6P80_02700</name>
</gene>
<dbReference type="AlphaFoldDB" id="A0A842HYF0"/>
<comment type="cofactor">
    <cofactor evidence="1">
        <name>FAD</name>
        <dbReference type="ChEBI" id="CHEBI:57692"/>
    </cofactor>
</comment>
<dbReference type="PANTHER" id="PTHR13789">
    <property type="entry name" value="MONOOXYGENASE"/>
    <property type="match status" value="1"/>
</dbReference>
<evidence type="ECO:0000313" key="7">
    <source>
        <dbReference type="EMBL" id="MBC2776524.1"/>
    </source>
</evidence>
<dbReference type="GO" id="GO:0004497">
    <property type="term" value="F:monooxygenase activity"/>
    <property type="evidence" value="ECO:0007669"/>
    <property type="project" value="UniProtKB-KW"/>
</dbReference>
<dbReference type="EMBL" id="JACJVJ010000001">
    <property type="protein sequence ID" value="MBC2776524.1"/>
    <property type="molecule type" value="Genomic_DNA"/>
</dbReference>
<feature type="domain" description="FAD-binding" evidence="6">
    <location>
        <begin position="5"/>
        <end position="310"/>
    </location>
</feature>
<keyword evidence="8" id="KW-1185">Reference proteome</keyword>
<evidence type="ECO:0000259" key="6">
    <source>
        <dbReference type="Pfam" id="PF01494"/>
    </source>
</evidence>
<comment type="caution">
    <text evidence="7">The sequence shown here is derived from an EMBL/GenBank/DDBJ whole genome shotgun (WGS) entry which is preliminary data.</text>
</comment>
<protein>
    <submittedName>
        <fullName evidence="7">FAD-dependent monooxygenase</fullName>
    </submittedName>
</protein>
<evidence type="ECO:0000256" key="5">
    <source>
        <dbReference type="ARBA" id="ARBA00023033"/>
    </source>
</evidence>
<dbReference type="Gene3D" id="3.50.50.60">
    <property type="entry name" value="FAD/NAD(P)-binding domain"/>
    <property type="match status" value="1"/>
</dbReference>
<dbReference type="InterPro" id="IPR036188">
    <property type="entry name" value="FAD/NAD-bd_sf"/>
</dbReference>
<keyword evidence="4" id="KW-0560">Oxidoreductase</keyword>
<keyword evidence="3" id="KW-0274">FAD</keyword>
<evidence type="ECO:0000256" key="2">
    <source>
        <dbReference type="ARBA" id="ARBA00022630"/>
    </source>
</evidence>
<dbReference type="RefSeq" id="WP_185799798.1">
    <property type="nucleotide sequence ID" value="NZ_JACJVJ010000001.1"/>
</dbReference>
<organism evidence="7 8">
    <name type="scientific">Parasphingopyxis marina</name>
    <dbReference type="NCBI Taxonomy" id="2761622"/>
    <lineage>
        <taxon>Bacteria</taxon>
        <taxon>Pseudomonadati</taxon>
        <taxon>Pseudomonadota</taxon>
        <taxon>Alphaproteobacteria</taxon>
        <taxon>Sphingomonadales</taxon>
        <taxon>Sphingomonadaceae</taxon>
        <taxon>Parasphingopyxis</taxon>
    </lineage>
</organism>
<keyword evidence="5 7" id="KW-0503">Monooxygenase</keyword>
<dbReference type="SUPFAM" id="SSF51905">
    <property type="entry name" value="FAD/NAD(P)-binding domain"/>
    <property type="match status" value="1"/>
</dbReference>
<sequence>MGGHDIAIAGCGPGGLTAALFLHRLGHKVTLYERFEEPQPVGSGLLVQPSGLAVLGELGLAAPIRERGARIDFLKGTSVLSGKRALDMRYSALKGDQCAFGVHRSLLFGTLYEAVRAKGIAIETGRTVAGAEDGRFRFADGATSPRFDCLVDALGARTPLTPPCGGDLAYGALWATLDWPETGSFPADALDQRYRRAREMAGVMPIGANPASGRAGAAFFWSVRADRVEALHEAGTDAWKAETIALWPETERLVEQIADTRDMVFAHYAHRTVRRPVEGRLVHIGDAWHSTSPQLGQGANMALLDAAGLGGAFERHADIADALAHYAWLRASHIRLYQAMSRFFTPLYQSDDSFRPFIRDQLVHYFAGLWPARNLVAAIVSGNLGWPLRPMGMGSA</sequence>